<evidence type="ECO:0000259" key="3">
    <source>
        <dbReference type="PROSITE" id="PS50250"/>
    </source>
</evidence>
<reference evidence="4" key="1">
    <citation type="submission" date="2023-01" db="EMBL/GenBank/DDBJ databases">
        <title>Metagenome sequencing of chrysophaentin producing Chrysophaeum taylorii.</title>
        <authorList>
            <person name="Davison J."/>
            <person name="Bewley C."/>
        </authorList>
    </citation>
    <scope>NUCLEOTIDE SEQUENCE</scope>
    <source>
        <strain evidence="4">NIES-1699</strain>
    </source>
</reference>
<dbReference type="InterPro" id="IPR035298">
    <property type="entry name" value="PSMD13"/>
</dbReference>
<keyword evidence="2" id="KW-0647">Proteasome</keyword>
<dbReference type="Pfam" id="PF01399">
    <property type="entry name" value="PCI"/>
    <property type="match status" value="1"/>
</dbReference>
<accession>A0AAD7UEX5</accession>
<dbReference type="GO" id="GO:0005198">
    <property type="term" value="F:structural molecule activity"/>
    <property type="evidence" value="ECO:0007669"/>
    <property type="project" value="TreeGrafter"/>
</dbReference>
<gene>
    <name evidence="4" type="ORF">CTAYLR_002592</name>
</gene>
<evidence type="ECO:0000256" key="2">
    <source>
        <dbReference type="ARBA" id="ARBA00022942"/>
    </source>
</evidence>
<dbReference type="EMBL" id="JAQMWT010000366">
    <property type="protein sequence ID" value="KAJ8602786.1"/>
    <property type="molecule type" value="Genomic_DNA"/>
</dbReference>
<dbReference type="SMART" id="SM00088">
    <property type="entry name" value="PINT"/>
    <property type="match status" value="1"/>
</dbReference>
<comment type="caution">
    <text evidence="4">The sequence shown here is derived from an EMBL/GenBank/DDBJ whole genome shotgun (WGS) entry which is preliminary data.</text>
</comment>
<dbReference type="Pfam" id="PF22037">
    <property type="entry name" value="PSD13_N"/>
    <property type="match status" value="1"/>
</dbReference>
<dbReference type="InterPro" id="IPR054179">
    <property type="entry name" value="PSD13_N"/>
</dbReference>
<proteinExistence type="inferred from homology"/>
<dbReference type="InterPro" id="IPR036390">
    <property type="entry name" value="WH_DNA-bd_sf"/>
</dbReference>
<comment type="similarity">
    <text evidence="1">Belongs to the proteasome subunit S11 family.</text>
</comment>
<name>A0AAD7UEX5_9STRA</name>
<dbReference type="SUPFAM" id="SSF46785">
    <property type="entry name" value="Winged helix' DNA-binding domain"/>
    <property type="match status" value="1"/>
</dbReference>
<dbReference type="AlphaFoldDB" id="A0AAD7UEX5"/>
<dbReference type="PANTHER" id="PTHR10539">
    <property type="entry name" value="26S PROTEASOME NON-ATPASE REGULATORY SUBUNIT 13"/>
    <property type="match status" value="1"/>
</dbReference>
<evidence type="ECO:0000313" key="4">
    <source>
        <dbReference type="EMBL" id="KAJ8602786.1"/>
    </source>
</evidence>
<evidence type="ECO:0000313" key="5">
    <source>
        <dbReference type="Proteomes" id="UP001230188"/>
    </source>
</evidence>
<protein>
    <recommendedName>
        <fullName evidence="3">PCI domain-containing protein</fullName>
    </recommendedName>
</protein>
<organism evidence="4 5">
    <name type="scientific">Chrysophaeum taylorii</name>
    <dbReference type="NCBI Taxonomy" id="2483200"/>
    <lineage>
        <taxon>Eukaryota</taxon>
        <taxon>Sar</taxon>
        <taxon>Stramenopiles</taxon>
        <taxon>Ochrophyta</taxon>
        <taxon>Pelagophyceae</taxon>
        <taxon>Pelagomonadales</taxon>
        <taxon>Pelagomonadaceae</taxon>
        <taxon>Chrysophaeum</taxon>
    </lineage>
</organism>
<sequence length="365" mass="40911">MELVRSGKGSYASLGELYDKKLWHELTLKMETVVRTEDDAVALLALADDFLPKFEAKINQLAYAQILSAILSSCVEKKALAAETAIERLDQTVDQKKGRLGREASLFLSMEAACLRLDIGQPVKDQLDAAKPIIDSLTNSNTAVFYKYYSACAEYYKKFGPPEEFYRAALSYLSYASEDQIKDPVTLATDMSLAALAGDLYNFGEILTTPILAALERTDLEWLGDLLKACGRGDVDHFRTILMDHDLPPVLVARLDFVKEKIALLALMNLLFETPSRSRALDFDAISRRTRLDIDKVEWLVMRAMALNLVRGQIDEVKQSVHFSWVAPRVLDDHQIAHLVTQLDTLNDKAKTAFDILSDQTVDLI</sequence>
<dbReference type="GO" id="GO:0005634">
    <property type="term" value="C:nucleus"/>
    <property type="evidence" value="ECO:0007669"/>
    <property type="project" value="TreeGrafter"/>
</dbReference>
<dbReference type="PROSITE" id="PS50250">
    <property type="entry name" value="PCI"/>
    <property type="match status" value="1"/>
</dbReference>
<dbReference type="InterPro" id="IPR000717">
    <property type="entry name" value="PCI_dom"/>
</dbReference>
<dbReference type="PANTHER" id="PTHR10539:SF0">
    <property type="entry name" value="26S PROTEASOME NON-ATPASE REGULATORY SUBUNIT 13"/>
    <property type="match status" value="1"/>
</dbReference>
<dbReference type="GO" id="GO:0008541">
    <property type="term" value="C:proteasome regulatory particle, lid subcomplex"/>
    <property type="evidence" value="ECO:0007669"/>
    <property type="project" value="TreeGrafter"/>
</dbReference>
<dbReference type="GO" id="GO:0006511">
    <property type="term" value="P:ubiquitin-dependent protein catabolic process"/>
    <property type="evidence" value="ECO:0007669"/>
    <property type="project" value="TreeGrafter"/>
</dbReference>
<feature type="domain" description="PCI" evidence="3">
    <location>
        <begin position="164"/>
        <end position="328"/>
    </location>
</feature>
<dbReference type="Proteomes" id="UP001230188">
    <property type="component" value="Unassembled WGS sequence"/>
</dbReference>
<evidence type="ECO:0000256" key="1">
    <source>
        <dbReference type="ARBA" id="ARBA00006207"/>
    </source>
</evidence>
<dbReference type="GO" id="GO:0005829">
    <property type="term" value="C:cytosol"/>
    <property type="evidence" value="ECO:0007669"/>
    <property type="project" value="TreeGrafter"/>
</dbReference>
<keyword evidence="5" id="KW-1185">Reference proteome</keyword>